<evidence type="ECO:0000256" key="1">
    <source>
        <dbReference type="SAM" id="MobiDB-lite"/>
    </source>
</evidence>
<dbReference type="EMBL" id="BGZK01000090">
    <property type="protein sequence ID" value="GBP17727.1"/>
    <property type="molecule type" value="Genomic_DNA"/>
</dbReference>
<evidence type="ECO:0000313" key="3">
    <source>
        <dbReference type="Proteomes" id="UP000299102"/>
    </source>
</evidence>
<sequence>MLMDDTPAVELIACDGKTGARLITAAKPSSWSDANEKTHNSHIGNERRLAARVTRRPGRRVHSSGGEGEHLSCRQTAAGHATAHHRRRDGSLIDLLVSGVPYWQRTR</sequence>
<organism evidence="2 3">
    <name type="scientific">Eumeta variegata</name>
    <name type="common">Bagworm moth</name>
    <name type="synonym">Eumeta japonica</name>
    <dbReference type="NCBI Taxonomy" id="151549"/>
    <lineage>
        <taxon>Eukaryota</taxon>
        <taxon>Metazoa</taxon>
        <taxon>Ecdysozoa</taxon>
        <taxon>Arthropoda</taxon>
        <taxon>Hexapoda</taxon>
        <taxon>Insecta</taxon>
        <taxon>Pterygota</taxon>
        <taxon>Neoptera</taxon>
        <taxon>Endopterygota</taxon>
        <taxon>Lepidoptera</taxon>
        <taxon>Glossata</taxon>
        <taxon>Ditrysia</taxon>
        <taxon>Tineoidea</taxon>
        <taxon>Psychidae</taxon>
        <taxon>Oiketicinae</taxon>
        <taxon>Eumeta</taxon>
    </lineage>
</organism>
<feature type="compositionally biased region" description="Basic residues" evidence="1">
    <location>
        <begin position="53"/>
        <end position="62"/>
    </location>
</feature>
<name>A0A4C1TUP3_EUMVA</name>
<evidence type="ECO:0000313" key="2">
    <source>
        <dbReference type="EMBL" id="GBP17727.1"/>
    </source>
</evidence>
<comment type="caution">
    <text evidence="2">The sequence shown here is derived from an EMBL/GenBank/DDBJ whole genome shotgun (WGS) entry which is preliminary data.</text>
</comment>
<dbReference type="AlphaFoldDB" id="A0A4C1TUP3"/>
<accession>A0A4C1TUP3</accession>
<reference evidence="2 3" key="1">
    <citation type="journal article" date="2019" name="Commun. Biol.">
        <title>The bagworm genome reveals a unique fibroin gene that provides high tensile strength.</title>
        <authorList>
            <person name="Kono N."/>
            <person name="Nakamura H."/>
            <person name="Ohtoshi R."/>
            <person name="Tomita M."/>
            <person name="Numata K."/>
            <person name="Arakawa K."/>
        </authorList>
    </citation>
    <scope>NUCLEOTIDE SEQUENCE [LARGE SCALE GENOMIC DNA]</scope>
</reference>
<gene>
    <name evidence="2" type="ORF">EVAR_102585_1</name>
</gene>
<keyword evidence="3" id="KW-1185">Reference proteome</keyword>
<protein>
    <submittedName>
        <fullName evidence="2">Uncharacterized protein</fullName>
    </submittedName>
</protein>
<feature type="region of interest" description="Disordered" evidence="1">
    <location>
        <begin position="29"/>
        <end position="90"/>
    </location>
</feature>
<proteinExistence type="predicted"/>
<feature type="compositionally biased region" description="Basic and acidic residues" evidence="1">
    <location>
        <begin position="34"/>
        <end position="49"/>
    </location>
</feature>
<dbReference type="Proteomes" id="UP000299102">
    <property type="component" value="Unassembled WGS sequence"/>
</dbReference>